<accession>A0ACB7US53</accession>
<sequence length="112" mass="12772">MHISILMRLCRTLTATNIFQTIFSGIHTQTTLEITIDVSLSKWQVCTVFVNKFFTSFISYGTLAFRLLHRLYDSCNSPTGFFFFEELEMVEIPSSFECLEVTAREGLGLGNP</sequence>
<keyword evidence="2" id="KW-1185">Reference proteome</keyword>
<reference evidence="2" key="1">
    <citation type="journal article" date="2022" name="Nat. Commun.">
        <title>Chromosome evolution and the genetic basis of agronomically important traits in greater yam.</title>
        <authorList>
            <person name="Bredeson J.V."/>
            <person name="Lyons J.B."/>
            <person name="Oniyinde I.O."/>
            <person name="Okereke N.R."/>
            <person name="Kolade O."/>
            <person name="Nnabue I."/>
            <person name="Nwadili C.O."/>
            <person name="Hribova E."/>
            <person name="Parker M."/>
            <person name="Nwogha J."/>
            <person name="Shu S."/>
            <person name="Carlson J."/>
            <person name="Kariba R."/>
            <person name="Muthemba S."/>
            <person name="Knop K."/>
            <person name="Barton G.J."/>
            <person name="Sherwood A.V."/>
            <person name="Lopez-Montes A."/>
            <person name="Asiedu R."/>
            <person name="Jamnadass R."/>
            <person name="Muchugi A."/>
            <person name="Goodstein D."/>
            <person name="Egesi C.N."/>
            <person name="Featherston J."/>
            <person name="Asfaw A."/>
            <person name="Simpson G.G."/>
            <person name="Dolezel J."/>
            <person name="Hendre P.S."/>
            <person name="Van Deynze A."/>
            <person name="Kumar P.L."/>
            <person name="Obidiegwu J.E."/>
            <person name="Bhattacharjee R."/>
            <person name="Rokhsar D.S."/>
        </authorList>
    </citation>
    <scope>NUCLEOTIDE SEQUENCE [LARGE SCALE GENOMIC DNA]</scope>
    <source>
        <strain evidence="2">cv. TDa95/00328</strain>
    </source>
</reference>
<comment type="caution">
    <text evidence="1">The sequence shown here is derived from an EMBL/GenBank/DDBJ whole genome shotgun (WGS) entry which is preliminary data.</text>
</comment>
<evidence type="ECO:0000313" key="1">
    <source>
        <dbReference type="EMBL" id="KAH7663548.1"/>
    </source>
</evidence>
<proteinExistence type="predicted"/>
<gene>
    <name evidence="1" type="ORF">IHE45_14G062900</name>
</gene>
<dbReference type="Proteomes" id="UP000827976">
    <property type="component" value="Chromosome 14"/>
</dbReference>
<organism evidence="1 2">
    <name type="scientific">Dioscorea alata</name>
    <name type="common">Purple yam</name>
    <dbReference type="NCBI Taxonomy" id="55571"/>
    <lineage>
        <taxon>Eukaryota</taxon>
        <taxon>Viridiplantae</taxon>
        <taxon>Streptophyta</taxon>
        <taxon>Embryophyta</taxon>
        <taxon>Tracheophyta</taxon>
        <taxon>Spermatophyta</taxon>
        <taxon>Magnoliopsida</taxon>
        <taxon>Liliopsida</taxon>
        <taxon>Dioscoreales</taxon>
        <taxon>Dioscoreaceae</taxon>
        <taxon>Dioscorea</taxon>
    </lineage>
</organism>
<evidence type="ECO:0000313" key="2">
    <source>
        <dbReference type="Proteomes" id="UP000827976"/>
    </source>
</evidence>
<dbReference type="EMBL" id="CM037024">
    <property type="protein sequence ID" value="KAH7663548.1"/>
    <property type="molecule type" value="Genomic_DNA"/>
</dbReference>
<name>A0ACB7US53_DIOAL</name>
<protein>
    <submittedName>
        <fullName evidence="1">Uncharacterized protein</fullName>
    </submittedName>
</protein>